<reference evidence="1" key="1">
    <citation type="submission" date="2021-01" db="EMBL/GenBank/DDBJ databases">
        <title>Whole genome shotgun sequence of Planosporangium flavigriseum NBRC 105377.</title>
        <authorList>
            <person name="Komaki H."/>
            <person name="Tamura T."/>
        </authorList>
    </citation>
    <scope>NUCLEOTIDE SEQUENCE</scope>
    <source>
        <strain evidence="1">NBRC 105377</strain>
    </source>
</reference>
<accession>A0A8J3PL24</accession>
<dbReference type="AlphaFoldDB" id="A0A8J3PL24"/>
<proteinExistence type="predicted"/>
<organism evidence="1 2">
    <name type="scientific">Planosporangium flavigriseum</name>
    <dbReference type="NCBI Taxonomy" id="373681"/>
    <lineage>
        <taxon>Bacteria</taxon>
        <taxon>Bacillati</taxon>
        <taxon>Actinomycetota</taxon>
        <taxon>Actinomycetes</taxon>
        <taxon>Micromonosporales</taxon>
        <taxon>Micromonosporaceae</taxon>
        <taxon>Planosporangium</taxon>
    </lineage>
</organism>
<evidence type="ECO:0000313" key="2">
    <source>
        <dbReference type="Proteomes" id="UP000653674"/>
    </source>
</evidence>
<name>A0A8J3PL24_9ACTN</name>
<evidence type="ECO:0000313" key="1">
    <source>
        <dbReference type="EMBL" id="GIG72769.1"/>
    </source>
</evidence>
<keyword evidence="2" id="KW-1185">Reference proteome</keyword>
<dbReference type="Proteomes" id="UP000653674">
    <property type="component" value="Unassembled WGS sequence"/>
</dbReference>
<sequence length="87" mass="9678">MPAGSTGVPWASDAVGTIYLSEAFAEYARAQVGYAEARLAEHYLDGCGLCCCGRVHPCDERRHWQQMKGHYLRCLDSLPGVNDNRQF</sequence>
<comment type="caution">
    <text evidence="1">The sequence shown here is derived from an EMBL/GenBank/DDBJ whole genome shotgun (WGS) entry which is preliminary data.</text>
</comment>
<dbReference type="EMBL" id="BONU01000005">
    <property type="protein sequence ID" value="GIG72769.1"/>
    <property type="molecule type" value="Genomic_DNA"/>
</dbReference>
<protein>
    <submittedName>
        <fullName evidence="1">Uncharacterized protein</fullName>
    </submittedName>
</protein>
<gene>
    <name evidence="1" type="ORF">Pfl04_11730</name>
</gene>